<comment type="caution">
    <text evidence="10">The sequence shown here is derived from an EMBL/GenBank/DDBJ whole genome shotgun (WGS) entry which is preliminary data.</text>
</comment>
<dbReference type="Gene3D" id="3.40.50.300">
    <property type="entry name" value="P-loop containing nucleotide triphosphate hydrolases"/>
    <property type="match status" value="1"/>
</dbReference>
<dbReference type="GO" id="GO:0005524">
    <property type="term" value="F:ATP binding"/>
    <property type="evidence" value="ECO:0007669"/>
    <property type="project" value="UniProtKB-KW"/>
</dbReference>
<evidence type="ECO:0000256" key="4">
    <source>
        <dbReference type="ARBA" id="ARBA00022840"/>
    </source>
</evidence>
<keyword evidence="3" id="KW-0547">Nucleotide-binding</keyword>
<proteinExistence type="predicted"/>
<evidence type="ECO:0000256" key="3">
    <source>
        <dbReference type="ARBA" id="ARBA00022741"/>
    </source>
</evidence>
<dbReference type="SMART" id="SM00382">
    <property type="entry name" value="AAA"/>
    <property type="match status" value="1"/>
</dbReference>
<sequence length="616" mass="64997">MTADGELVRPYWRLDEPETDLGLRRMIGRLPATAGAVLAVVARASPRHAALVLALEVVSAAATACGLLATAGALERLLSADLVTALPAMGLVAGAYALRGAVGAATAAAHARVPPAVRRVAEGELFAAALRVELAAFDDPDFFDRMQRARDRALFHLGRAVDNAVELVSAALAVGAALVAVAVLHPALLAVLLVVVLPSGWSVQRSTRLAYRFMTRTVTLNRRVRMLTDLAMGREPAAEIRACQAEGFLLREYGAVADALRDQEVGVAVAQVRVRAAGRALSGLGTGLTFAALGGLLQAGWIPLAVAGAAVMAVRTGSASLSRLVLAANQLLEQGLYVRDYQRFVAESRTRTAAGGTRPAPARPELVEVRDVCFRYPGGDRPALRGVSLTARAGRTVALVGENGSGKSTLAKILAGLYAPGRGSVRWDGVDLAELDPRDVADRITLVPQAPVRWPHTARVNVRAGRHDRPDPGDLALEAAARLSGADAVVAGLPSGWETLLSKAFHGGHELSGGQWQRLAIARGLFRDTPLIVWDEPAAPLDPRAEFALYESLRGLAAGRVVVLITHRLASARNADHIYLLHEGVVAEHGSHDELIAAGGRYAELYGLQARMYAPA</sequence>
<dbReference type="SUPFAM" id="SSF90123">
    <property type="entry name" value="ABC transporter transmembrane region"/>
    <property type="match status" value="1"/>
</dbReference>
<keyword evidence="5 7" id="KW-1133">Transmembrane helix</keyword>
<dbReference type="PROSITE" id="PS00211">
    <property type="entry name" value="ABC_TRANSPORTER_1"/>
    <property type="match status" value="1"/>
</dbReference>
<name>A0ABT0G2E1_9ACTN</name>
<dbReference type="InterPro" id="IPR011527">
    <property type="entry name" value="ABC1_TM_dom"/>
</dbReference>
<gene>
    <name evidence="10" type="ORF">MF672_034060</name>
</gene>
<feature type="domain" description="ABC transmembrane type-1" evidence="9">
    <location>
        <begin position="50"/>
        <end position="333"/>
    </location>
</feature>
<dbReference type="PANTHER" id="PTHR24221:SF646">
    <property type="entry name" value="HAEMOLYSIN SECRETION ATP-BINDING PROTEIN"/>
    <property type="match status" value="1"/>
</dbReference>
<evidence type="ECO:0000256" key="5">
    <source>
        <dbReference type="ARBA" id="ARBA00022989"/>
    </source>
</evidence>
<dbReference type="PANTHER" id="PTHR24221">
    <property type="entry name" value="ATP-BINDING CASSETTE SUB-FAMILY B"/>
    <property type="match status" value="1"/>
</dbReference>
<dbReference type="InterPro" id="IPR017871">
    <property type="entry name" value="ABC_transporter-like_CS"/>
</dbReference>
<comment type="subcellular location">
    <subcellularLocation>
        <location evidence="1">Cell membrane</location>
        <topology evidence="1">Multi-pass membrane protein</topology>
    </subcellularLocation>
</comment>
<dbReference type="SUPFAM" id="SSF52540">
    <property type="entry name" value="P-loop containing nucleoside triphosphate hydrolases"/>
    <property type="match status" value="1"/>
</dbReference>
<dbReference type="InterPro" id="IPR036640">
    <property type="entry name" value="ABC1_TM_sf"/>
</dbReference>
<feature type="transmembrane region" description="Helical" evidence="7">
    <location>
        <begin position="167"/>
        <end position="197"/>
    </location>
</feature>
<dbReference type="Proteomes" id="UP001317259">
    <property type="component" value="Unassembled WGS sequence"/>
</dbReference>
<evidence type="ECO:0000259" key="9">
    <source>
        <dbReference type="PROSITE" id="PS50929"/>
    </source>
</evidence>
<dbReference type="Gene3D" id="1.20.1560.10">
    <property type="entry name" value="ABC transporter type 1, transmembrane domain"/>
    <property type="match status" value="1"/>
</dbReference>
<evidence type="ECO:0000313" key="11">
    <source>
        <dbReference type="Proteomes" id="UP001317259"/>
    </source>
</evidence>
<organism evidence="10 11">
    <name type="scientific">Actinomadura luzonensis</name>
    <dbReference type="NCBI Taxonomy" id="2805427"/>
    <lineage>
        <taxon>Bacteria</taxon>
        <taxon>Bacillati</taxon>
        <taxon>Actinomycetota</taxon>
        <taxon>Actinomycetes</taxon>
        <taxon>Streptosporangiales</taxon>
        <taxon>Thermomonosporaceae</taxon>
        <taxon>Actinomadura</taxon>
    </lineage>
</organism>
<keyword evidence="4 10" id="KW-0067">ATP-binding</keyword>
<evidence type="ECO:0000256" key="2">
    <source>
        <dbReference type="ARBA" id="ARBA00022692"/>
    </source>
</evidence>
<feature type="transmembrane region" description="Helical" evidence="7">
    <location>
        <begin position="51"/>
        <end position="74"/>
    </location>
</feature>
<evidence type="ECO:0000256" key="1">
    <source>
        <dbReference type="ARBA" id="ARBA00004651"/>
    </source>
</evidence>
<keyword evidence="11" id="KW-1185">Reference proteome</keyword>
<dbReference type="InterPro" id="IPR027417">
    <property type="entry name" value="P-loop_NTPase"/>
</dbReference>
<dbReference type="EMBL" id="JAKRKC020000002">
    <property type="protein sequence ID" value="MCK2218784.1"/>
    <property type="molecule type" value="Genomic_DNA"/>
</dbReference>
<protein>
    <submittedName>
        <fullName evidence="10">ATP-binding cassette domain-containing protein</fullName>
    </submittedName>
</protein>
<dbReference type="InterPro" id="IPR003439">
    <property type="entry name" value="ABC_transporter-like_ATP-bd"/>
</dbReference>
<reference evidence="10 11" key="1">
    <citation type="submission" date="2022-04" db="EMBL/GenBank/DDBJ databases">
        <title>Genome draft of Actinomadura sp. ATCC 31491.</title>
        <authorList>
            <person name="Shi X."/>
            <person name="Du Y."/>
        </authorList>
    </citation>
    <scope>NUCLEOTIDE SEQUENCE [LARGE SCALE GENOMIC DNA]</scope>
    <source>
        <strain evidence="10 11">ATCC 31491</strain>
    </source>
</reference>
<evidence type="ECO:0000256" key="7">
    <source>
        <dbReference type="SAM" id="Phobius"/>
    </source>
</evidence>
<dbReference type="PROSITE" id="PS50893">
    <property type="entry name" value="ABC_TRANSPORTER_2"/>
    <property type="match status" value="1"/>
</dbReference>
<dbReference type="InterPro" id="IPR039421">
    <property type="entry name" value="Type_1_exporter"/>
</dbReference>
<feature type="transmembrane region" description="Helical" evidence="7">
    <location>
        <begin position="290"/>
        <end position="314"/>
    </location>
</feature>
<evidence type="ECO:0000259" key="8">
    <source>
        <dbReference type="PROSITE" id="PS50893"/>
    </source>
</evidence>
<feature type="transmembrane region" description="Helical" evidence="7">
    <location>
        <begin position="86"/>
        <end position="109"/>
    </location>
</feature>
<dbReference type="Pfam" id="PF00005">
    <property type="entry name" value="ABC_tran"/>
    <property type="match status" value="1"/>
</dbReference>
<dbReference type="RefSeq" id="WP_247815556.1">
    <property type="nucleotide sequence ID" value="NZ_JAKRKC020000002.1"/>
</dbReference>
<dbReference type="PROSITE" id="PS50929">
    <property type="entry name" value="ABC_TM1F"/>
    <property type="match status" value="1"/>
</dbReference>
<feature type="domain" description="ABC transporter" evidence="8">
    <location>
        <begin position="367"/>
        <end position="608"/>
    </location>
</feature>
<keyword evidence="2 7" id="KW-0812">Transmembrane</keyword>
<dbReference type="InterPro" id="IPR003593">
    <property type="entry name" value="AAA+_ATPase"/>
</dbReference>
<evidence type="ECO:0000313" key="10">
    <source>
        <dbReference type="EMBL" id="MCK2218784.1"/>
    </source>
</evidence>
<evidence type="ECO:0000256" key="6">
    <source>
        <dbReference type="ARBA" id="ARBA00023136"/>
    </source>
</evidence>
<accession>A0ABT0G2E1</accession>
<keyword evidence="6 7" id="KW-0472">Membrane</keyword>